<feature type="domain" description="HTH LytTR-type" evidence="1">
    <location>
        <begin position="86"/>
        <end position="173"/>
    </location>
</feature>
<evidence type="ECO:0000313" key="3">
    <source>
        <dbReference type="Proteomes" id="UP001255416"/>
    </source>
</evidence>
<evidence type="ECO:0000259" key="1">
    <source>
        <dbReference type="PROSITE" id="PS50930"/>
    </source>
</evidence>
<accession>A0ABU3V9K0</accession>
<dbReference type="EMBL" id="JASMWN010000001">
    <property type="protein sequence ID" value="MDU9002459.1"/>
    <property type="molecule type" value="Genomic_DNA"/>
</dbReference>
<dbReference type="RefSeq" id="WP_316772297.1">
    <property type="nucleotide sequence ID" value="NZ_JASMWN010000001.1"/>
</dbReference>
<dbReference type="Gene3D" id="2.40.50.1020">
    <property type="entry name" value="LytTr DNA-binding domain"/>
    <property type="match status" value="1"/>
</dbReference>
<dbReference type="Pfam" id="PF04397">
    <property type="entry name" value="LytTR"/>
    <property type="match status" value="1"/>
</dbReference>
<evidence type="ECO:0000313" key="2">
    <source>
        <dbReference type="EMBL" id="MDU9002459.1"/>
    </source>
</evidence>
<dbReference type="GO" id="GO:0003677">
    <property type="term" value="F:DNA binding"/>
    <property type="evidence" value="ECO:0007669"/>
    <property type="project" value="UniProtKB-KW"/>
</dbReference>
<dbReference type="SMART" id="SM00850">
    <property type="entry name" value="LytTR"/>
    <property type="match status" value="1"/>
</dbReference>
<protein>
    <submittedName>
        <fullName evidence="2">LytTR family DNA-binding domain-containing protein</fullName>
    </submittedName>
</protein>
<organism evidence="2 3">
    <name type="scientific">Sedimentitalea todarodis</name>
    <dbReference type="NCBI Taxonomy" id="1631240"/>
    <lineage>
        <taxon>Bacteria</taxon>
        <taxon>Pseudomonadati</taxon>
        <taxon>Pseudomonadota</taxon>
        <taxon>Alphaproteobacteria</taxon>
        <taxon>Rhodobacterales</taxon>
        <taxon>Paracoccaceae</taxon>
        <taxon>Sedimentitalea</taxon>
    </lineage>
</organism>
<dbReference type="PROSITE" id="PS50930">
    <property type="entry name" value="HTH_LYTTR"/>
    <property type="match status" value="1"/>
</dbReference>
<dbReference type="InterPro" id="IPR007492">
    <property type="entry name" value="LytTR_DNA-bd_dom"/>
</dbReference>
<keyword evidence="3" id="KW-1185">Reference proteome</keyword>
<comment type="caution">
    <text evidence="2">The sequence shown here is derived from an EMBL/GenBank/DDBJ whole genome shotgun (WGS) entry which is preliminary data.</text>
</comment>
<reference evidence="3" key="1">
    <citation type="submission" date="2023-05" db="EMBL/GenBank/DDBJ databases">
        <title>Sedimentitalea sp. nov. JM2-8.</title>
        <authorList>
            <person name="Huang J."/>
        </authorList>
    </citation>
    <scope>NUCLEOTIDE SEQUENCE [LARGE SCALE GENOMIC DNA]</scope>
    <source>
        <strain evidence="3">KHS03</strain>
    </source>
</reference>
<dbReference type="Proteomes" id="UP001255416">
    <property type="component" value="Unassembled WGS sequence"/>
</dbReference>
<name>A0ABU3V9K0_9RHOB</name>
<sequence>MIVLTVLCFTPPLWFLTRHLAVQEPSLGPSILKMSYYVAAITLSICALRRIIPGFEPVGYLGEKSPQQSQGPRLIRRLSPGFEGPILRLSVRDHYVDVISGTGSETIRMRFADAIDEMDTVKGHCTHRSHWVVEEAIVDAGRDGSKVFLTLTNGDQVPVSRKYKPDLEEAGILKL</sequence>
<gene>
    <name evidence="2" type="ORF">QO231_01185</name>
</gene>
<keyword evidence="2" id="KW-0238">DNA-binding</keyword>
<proteinExistence type="predicted"/>